<sequence>MALLKQLRSDTAAPLHLLKKAVEHSQNYETALEYLQCALREKGLLMSANKIAGVEGWIVASQAGNTASLVEISCGTDFVARSAAFVELARRVGWSIAFLGVSTAKVEDIPLVDLPETSSVLGYSTVGEAIASAIARLQETIRVERSVVVSAGSCVGVYAHGGPHRELGRIAALVSLSTGNAAVAADVARELVGSAPASIDELWAIDRLDGRGTVGDSVSQAVGSLPAIAALARWERATPASGFELLEGKRG</sequence>
<comment type="similarity">
    <text evidence="3">Belongs to the EF-Ts family.</text>
</comment>
<name>A0A1U7LTA4_NEOID</name>
<dbReference type="GO" id="GO:0005739">
    <property type="term" value="C:mitochondrion"/>
    <property type="evidence" value="ECO:0007669"/>
    <property type="project" value="UniProtKB-SubCell"/>
</dbReference>
<gene>
    <name evidence="3" type="primary">TSF1</name>
    <name evidence="5" type="ORF">NEOLI_004223</name>
</gene>
<protein>
    <recommendedName>
        <fullName evidence="3">Elongation factor Ts, mitochondrial</fullName>
        <shortName evidence="3">EF-Ts</shortName>
        <shortName evidence="3">EF-TsMt</shortName>
    </recommendedName>
</protein>
<dbReference type="InterPro" id="IPR036402">
    <property type="entry name" value="EF-Ts_dimer_sf"/>
</dbReference>
<dbReference type="Pfam" id="PF00889">
    <property type="entry name" value="EF_TS"/>
    <property type="match status" value="1"/>
</dbReference>
<dbReference type="PANTHER" id="PTHR11741:SF0">
    <property type="entry name" value="ELONGATION FACTOR TS, MITOCHONDRIAL"/>
    <property type="match status" value="1"/>
</dbReference>
<evidence type="ECO:0000256" key="2">
    <source>
        <dbReference type="ARBA" id="ARBA00022917"/>
    </source>
</evidence>
<keyword evidence="6" id="KW-1185">Reference proteome</keyword>
<evidence type="ECO:0000313" key="6">
    <source>
        <dbReference type="Proteomes" id="UP000186594"/>
    </source>
</evidence>
<keyword evidence="2 3" id="KW-0648">Protein biosynthesis</keyword>
<dbReference type="InterPro" id="IPR001816">
    <property type="entry name" value="Transl_elong_EFTs/EF1B"/>
</dbReference>
<keyword evidence="3" id="KW-0496">Mitochondrion</keyword>
<feature type="domain" description="Translation elongation factor EFTs/EF1B dimerisation" evidence="4">
    <location>
        <begin position="67"/>
        <end position="200"/>
    </location>
</feature>
<dbReference type="GO" id="GO:0003746">
    <property type="term" value="F:translation elongation factor activity"/>
    <property type="evidence" value="ECO:0007669"/>
    <property type="project" value="UniProtKB-UniRule"/>
</dbReference>
<evidence type="ECO:0000256" key="1">
    <source>
        <dbReference type="ARBA" id="ARBA00022768"/>
    </source>
</evidence>
<dbReference type="STRING" id="1198029.A0A1U7LTA4"/>
<keyword evidence="1 3" id="KW-0251">Elongation factor</keyword>
<organism evidence="5 6">
    <name type="scientific">Neolecta irregularis (strain DAH-3)</name>
    <dbReference type="NCBI Taxonomy" id="1198029"/>
    <lineage>
        <taxon>Eukaryota</taxon>
        <taxon>Fungi</taxon>
        <taxon>Dikarya</taxon>
        <taxon>Ascomycota</taxon>
        <taxon>Taphrinomycotina</taxon>
        <taxon>Neolectales</taxon>
        <taxon>Neolectaceae</taxon>
        <taxon>Neolecta</taxon>
    </lineage>
</organism>
<evidence type="ECO:0000259" key="4">
    <source>
        <dbReference type="Pfam" id="PF00889"/>
    </source>
</evidence>
<dbReference type="EMBL" id="LXFE01000296">
    <property type="protein sequence ID" value="OLL25859.1"/>
    <property type="molecule type" value="Genomic_DNA"/>
</dbReference>
<evidence type="ECO:0000313" key="5">
    <source>
        <dbReference type="EMBL" id="OLL25859.1"/>
    </source>
</evidence>
<dbReference type="Gene3D" id="3.30.479.20">
    <property type="entry name" value="Elongation factor Ts, dimerisation domain"/>
    <property type="match status" value="1"/>
</dbReference>
<comment type="function">
    <text evidence="3">Associates with the EF-Tu.GDP complex and induces the exchange of GDP to GTP. It remains bound to the aminoacyl-tRNA.EF-Tu.GTP complex up to the GTP hydrolysis stage on the ribosome.</text>
</comment>
<evidence type="ECO:0000256" key="3">
    <source>
        <dbReference type="HAMAP-Rule" id="MF_03135"/>
    </source>
</evidence>
<dbReference type="OMA" id="QGWISQC"/>
<dbReference type="InterPro" id="IPR014039">
    <property type="entry name" value="Transl_elong_EFTs/EF1B_dimer"/>
</dbReference>
<dbReference type="HAMAP" id="MF_00050">
    <property type="entry name" value="EF_Ts"/>
    <property type="match status" value="1"/>
</dbReference>
<reference evidence="5 6" key="1">
    <citation type="submission" date="2016-04" db="EMBL/GenBank/DDBJ databases">
        <title>Evolutionary innovation and constraint leading to complex multicellularity in the Ascomycota.</title>
        <authorList>
            <person name="Cisse O."/>
            <person name="Nguyen A."/>
            <person name="Hewitt D.A."/>
            <person name="Jedd G."/>
            <person name="Stajich J.E."/>
        </authorList>
    </citation>
    <scope>NUCLEOTIDE SEQUENCE [LARGE SCALE GENOMIC DNA]</scope>
    <source>
        <strain evidence="5 6">DAH-3</strain>
    </source>
</reference>
<accession>A0A1U7LTA4</accession>
<dbReference type="PANTHER" id="PTHR11741">
    <property type="entry name" value="ELONGATION FACTOR TS"/>
    <property type="match status" value="1"/>
</dbReference>
<dbReference type="SUPFAM" id="SSF54713">
    <property type="entry name" value="Elongation factor Ts (EF-Ts), dimerisation domain"/>
    <property type="match status" value="2"/>
</dbReference>
<proteinExistence type="inferred from homology"/>
<dbReference type="GO" id="GO:0070125">
    <property type="term" value="P:mitochondrial translational elongation"/>
    <property type="evidence" value="ECO:0007669"/>
    <property type="project" value="TreeGrafter"/>
</dbReference>
<dbReference type="AlphaFoldDB" id="A0A1U7LTA4"/>
<dbReference type="Proteomes" id="UP000186594">
    <property type="component" value="Unassembled WGS sequence"/>
</dbReference>
<comment type="subcellular location">
    <subcellularLocation>
        <location evidence="3">Mitochondrion</location>
    </subcellularLocation>
</comment>
<dbReference type="OrthoDB" id="277235at2759"/>
<comment type="caution">
    <text evidence="5">The sequence shown here is derived from an EMBL/GenBank/DDBJ whole genome shotgun (WGS) entry which is preliminary data.</text>
</comment>